<dbReference type="AlphaFoldDB" id="A0A5A8CZA8"/>
<dbReference type="Proteomes" id="UP000325113">
    <property type="component" value="Unassembled WGS sequence"/>
</dbReference>
<gene>
    <name evidence="2" type="ORF">FNF31_05358</name>
</gene>
<dbReference type="EMBL" id="VLTM01000066">
    <property type="protein sequence ID" value="KAA0158502.1"/>
    <property type="molecule type" value="Genomic_DNA"/>
</dbReference>
<evidence type="ECO:0000256" key="1">
    <source>
        <dbReference type="SAM" id="MobiDB-lite"/>
    </source>
</evidence>
<proteinExistence type="predicted"/>
<name>A0A5A8CZA8_CAFRO</name>
<protein>
    <submittedName>
        <fullName evidence="2">Uncharacterized protein</fullName>
    </submittedName>
</protein>
<reference evidence="2 3" key="1">
    <citation type="submission" date="2019-07" db="EMBL/GenBank/DDBJ databases">
        <title>Genomes of Cafeteria roenbergensis.</title>
        <authorList>
            <person name="Fischer M.G."/>
            <person name="Hackl T."/>
            <person name="Roman M."/>
        </authorList>
    </citation>
    <scope>NUCLEOTIDE SEQUENCE [LARGE SCALE GENOMIC DNA]</scope>
    <source>
        <strain evidence="2 3">Cflag</strain>
    </source>
</reference>
<evidence type="ECO:0000313" key="3">
    <source>
        <dbReference type="Proteomes" id="UP000325113"/>
    </source>
</evidence>
<feature type="region of interest" description="Disordered" evidence="1">
    <location>
        <begin position="56"/>
        <end position="82"/>
    </location>
</feature>
<evidence type="ECO:0000313" key="2">
    <source>
        <dbReference type="EMBL" id="KAA0158502.1"/>
    </source>
</evidence>
<accession>A0A5A8CZA8</accession>
<comment type="caution">
    <text evidence="2">The sequence shown here is derived from an EMBL/GenBank/DDBJ whole genome shotgun (WGS) entry which is preliminary data.</text>
</comment>
<sequence length="82" mass="9128">MRSDGSFEEKHGEPWLSPTSVLKHSHIDSYTTSPWIWVGYPWGYIASEADARASEHTSLASRQENRAMGKSASPFVQFGDGL</sequence>
<organism evidence="2 3">
    <name type="scientific">Cafeteria roenbergensis</name>
    <name type="common">Marine flagellate</name>
    <dbReference type="NCBI Taxonomy" id="33653"/>
    <lineage>
        <taxon>Eukaryota</taxon>
        <taxon>Sar</taxon>
        <taxon>Stramenopiles</taxon>
        <taxon>Bigyra</taxon>
        <taxon>Opalozoa</taxon>
        <taxon>Bicosoecida</taxon>
        <taxon>Cafeteriaceae</taxon>
        <taxon>Cafeteria</taxon>
    </lineage>
</organism>